<keyword evidence="2" id="KW-0378">Hydrolase</keyword>
<organism evidence="2 3">
    <name type="scientific">Actinomadura sediminis</name>
    <dbReference type="NCBI Taxonomy" id="1038904"/>
    <lineage>
        <taxon>Bacteria</taxon>
        <taxon>Bacillati</taxon>
        <taxon>Actinomycetota</taxon>
        <taxon>Actinomycetes</taxon>
        <taxon>Streptosporangiales</taxon>
        <taxon>Thermomonosporaceae</taxon>
        <taxon>Actinomadura</taxon>
    </lineage>
</organism>
<reference evidence="3" key="1">
    <citation type="journal article" date="2019" name="Int. J. Syst. Evol. Microbiol.">
        <title>The Global Catalogue of Microorganisms (GCM) 10K type strain sequencing project: providing services to taxonomists for standard genome sequencing and annotation.</title>
        <authorList>
            <consortium name="The Broad Institute Genomics Platform"/>
            <consortium name="The Broad Institute Genome Sequencing Center for Infectious Disease"/>
            <person name="Wu L."/>
            <person name="Ma J."/>
        </authorList>
    </citation>
    <scope>NUCLEOTIDE SEQUENCE [LARGE SCALE GENOMIC DNA]</scope>
    <source>
        <strain evidence="3">JCM 31202</strain>
    </source>
</reference>
<dbReference type="SUPFAM" id="SSF51445">
    <property type="entry name" value="(Trans)glycosidases"/>
    <property type="match status" value="1"/>
</dbReference>
<dbReference type="RefSeq" id="WP_378302232.1">
    <property type="nucleotide sequence ID" value="NZ_JBHTJA010000055.1"/>
</dbReference>
<dbReference type="Proteomes" id="UP001596972">
    <property type="component" value="Unassembled WGS sequence"/>
</dbReference>
<evidence type="ECO:0000313" key="2">
    <source>
        <dbReference type="EMBL" id="MFD0903433.1"/>
    </source>
</evidence>
<name>A0ABW3EWY3_9ACTN</name>
<dbReference type="InterPro" id="IPR017853">
    <property type="entry name" value="GH"/>
</dbReference>
<evidence type="ECO:0000313" key="3">
    <source>
        <dbReference type="Proteomes" id="UP001596972"/>
    </source>
</evidence>
<dbReference type="InterPro" id="IPR015020">
    <property type="entry name" value="Rv2525c-like_Glyco_Hydro-like"/>
</dbReference>
<dbReference type="EMBL" id="JBHTJA010000055">
    <property type="protein sequence ID" value="MFD0903433.1"/>
    <property type="molecule type" value="Genomic_DNA"/>
</dbReference>
<comment type="caution">
    <text evidence="2">The sequence shown here is derived from an EMBL/GenBank/DDBJ whole genome shotgun (WGS) entry which is preliminary data.</text>
</comment>
<protein>
    <submittedName>
        <fullName evidence="2">Glycoside hydrolase domain-containing protein</fullName>
    </submittedName>
</protein>
<proteinExistence type="predicted"/>
<keyword evidence="3" id="KW-1185">Reference proteome</keyword>
<evidence type="ECO:0000259" key="1">
    <source>
        <dbReference type="Pfam" id="PF08924"/>
    </source>
</evidence>
<dbReference type="GO" id="GO:0016787">
    <property type="term" value="F:hydrolase activity"/>
    <property type="evidence" value="ECO:0007669"/>
    <property type="project" value="UniProtKB-KW"/>
</dbReference>
<feature type="domain" description="Rv2525c-like glycoside hydrolase-like" evidence="1">
    <location>
        <begin position="2"/>
        <end position="109"/>
    </location>
</feature>
<sequence>MAHKSADRHGFRRGTVIYFAVDFDATAEEIISNIVPYFHGVQSRLAALGRRYVAGVYESRNVCARVSREAFTAWSFVSGMSYRFSGNLGYPLPENWALNQIKEFRFQAGDDSFALDNDVHQPGADAGADAVGSNVEPLKDYLDYIDRVYRAAQNYPGGGDPSVLVLAYLRYPHYATIAWVELAGPHFVDWIAHADKQVGPRVTQYRDPSLGAIIDVDHFGATASGVLWNARGTPRPARGDFSGWLGDLASFYGEWRAASVSYPSGYAFCQARLARPDVDSTFSFNDLIEDVDGHLIALRTRAGTPVNTAIREHLAEGGPHVTRFTRFVKERYGTSPDGIVNAARKMLTNGSDTFVTTLRTGVIFSSAGGTVLLPSALPADKLAAFLHGYAEKLQALAQAEPN</sequence>
<dbReference type="Pfam" id="PF08924">
    <property type="entry name" value="Rv2525c_GlyHyd-like"/>
    <property type="match status" value="1"/>
</dbReference>
<accession>A0ABW3EWY3</accession>
<gene>
    <name evidence="2" type="ORF">ACFQ11_23780</name>
</gene>
<dbReference type="Gene3D" id="3.20.20.80">
    <property type="entry name" value="Glycosidases"/>
    <property type="match status" value="1"/>
</dbReference>